<dbReference type="Proteomes" id="UP000593565">
    <property type="component" value="Unassembled WGS sequence"/>
</dbReference>
<keyword evidence="2" id="KW-0677">Repeat</keyword>
<evidence type="ECO:0000313" key="5">
    <source>
        <dbReference type="EMBL" id="KAF4076325.1"/>
    </source>
</evidence>
<feature type="compositionally biased region" description="Basic and acidic residues" evidence="3">
    <location>
        <begin position="761"/>
        <end position="778"/>
    </location>
</feature>
<name>A0A7J6A0C9_AMEME</name>
<dbReference type="AlphaFoldDB" id="A0A7J6A0C9"/>
<dbReference type="InterPro" id="IPR003591">
    <property type="entry name" value="Leu-rich_rpt_typical-subtyp"/>
</dbReference>
<keyword evidence="1" id="KW-0433">Leucine-rich repeat</keyword>
<organism evidence="5 6">
    <name type="scientific">Ameiurus melas</name>
    <name type="common">Black bullhead</name>
    <name type="synonym">Silurus melas</name>
    <dbReference type="NCBI Taxonomy" id="219545"/>
    <lineage>
        <taxon>Eukaryota</taxon>
        <taxon>Metazoa</taxon>
        <taxon>Chordata</taxon>
        <taxon>Craniata</taxon>
        <taxon>Vertebrata</taxon>
        <taxon>Euteleostomi</taxon>
        <taxon>Actinopterygii</taxon>
        <taxon>Neopterygii</taxon>
        <taxon>Teleostei</taxon>
        <taxon>Ostariophysi</taxon>
        <taxon>Siluriformes</taxon>
        <taxon>Ictaluridae</taxon>
        <taxon>Ameiurus</taxon>
    </lineage>
</organism>
<sequence length="830" mass="92971">SVTRVQLSWLCPDSCIVCSTDAIICSNLSTIIEAPDATKALMLTDGLIDTVDHVAFSDLSNMSVLVLSNNVISTITGNAFQNLTVLRTLSLDHNLISSPSLDRSTFSWLGKLETLHLGHNALKEIRGSWFQNTKSLKTLLLEGNLLTSLNASTFASSDLRSLETLDLSDNLIAYVGRDSFRNLPRLGSLDLSRNRLQNAPDAFSYIVRLSMLNLDLNRWNCSCELRELAHFLNSYIQSTDKVLYNGERMACASSDNPKVQTVLELTRANCMPTNRNVTADISAKSSVTSQRYIRDVVIAVVCSCLGGVVITLAILAVVHRKLGRRLKPVHGMKGTEEQSSQTWDFSEGKEARSMSYALHNSNYRGHSPWDKEDTTSDSRPDAMGNHVICQNCRRKTFHHRTNCRGIQHDTEEEWSTYLGSDQWKDTDVCPLRNKDDGGRAQRHNVKGVGGLNTDYRRQRVSSQDLSTMRMQQIALRRHISIAQGQDFTPEEQLDAKMATHDDHLFLTHQHGGYGSLPVRHHHQSYAEDIGDDISRNQEEGILPRSSKVIVYRDIFNFNQSNTDHQGEHLARVQRSVTFDLSMERALFVSRKEGPYKIGKTKMSKTLGQKGKPSPGYRTSAHSRNSKLHKPRSQGNKLQVKLNLNPFRRSQVHPKSGPNQEDKDVKRTSKKIKKDKSQKTMVKKDREGQEREEQSKKGKITEQSQCAESSPNPVGTNPEESASLMQSSNLFAENTEPLGAANTTDPQVPTLDLNLVASAPDDSRSLQKEFHMPQDHLEDLPNDLMTPVSSTVSVVQEYMSSGDGSPKRKIRLIVPEKTSSRPQTALEKKIR</sequence>
<comment type="caution">
    <text evidence="5">The sequence shown here is derived from an EMBL/GenBank/DDBJ whole genome shotgun (WGS) entry which is preliminary data.</text>
</comment>
<feature type="region of interest" description="Disordered" evidence="3">
    <location>
        <begin position="761"/>
        <end position="784"/>
    </location>
</feature>
<keyword evidence="6" id="KW-1185">Reference proteome</keyword>
<dbReference type="InterPro" id="IPR032675">
    <property type="entry name" value="LRR_dom_sf"/>
</dbReference>
<dbReference type="SUPFAM" id="SSF52058">
    <property type="entry name" value="L domain-like"/>
    <property type="match status" value="1"/>
</dbReference>
<dbReference type="PANTHER" id="PTHR24369:SF213">
    <property type="entry name" value="INSULIN LIKE GROWTH FACTOR BINDING PROTEIN ACID LABILE SUBUNIT"/>
    <property type="match status" value="1"/>
</dbReference>
<evidence type="ECO:0000256" key="3">
    <source>
        <dbReference type="SAM" id="MobiDB-lite"/>
    </source>
</evidence>
<dbReference type="Pfam" id="PF13855">
    <property type="entry name" value="LRR_8"/>
    <property type="match status" value="2"/>
</dbReference>
<feature type="compositionally biased region" description="Polar residues" evidence="3">
    <location>
        <begin position="700"/>
        <end position="723"/>
    </location>
</feature>
<gene>
    <name evidence="5" type="ORF">AMELA_G00213010</name>
</gene>
<dbReference type="SMART" id="SM00369">
    <property type="entry name" value="LRR_TYP"/>
    <property type="match status" value="6"/>
</dbReference>
<reference evidence="5 6" key="1">
    <citation type="submission" date="2020-02" db="EMBL/GenBank/DDBJ databases">
        <title>A chromosome-scale genome assembly of the black bullhead catfish (Ameiurus melas).</title>
        <authorList>
            <person name="Wen M."/>
            <person name="Zham M."/>
            <person name="Cabau C."/>
            <person name="Klopp C."/>
            <person name="Donnadieu C."/>
            <person name="Roques C."/>
            <person name="Bouchez O."/>
            <person name="Lampietro C."/>
            <person name="Jouanno E."/>
            <person name="Herpin A."/>
            <person name="Louis A."/>
            <person name="Berthelot C."/>
            <person name="Parey E."/>
            <person name="Roest-Crollius H."/>
            <person name="Braasch I."/>
            <person name="Postlethwait J."/>
            <person name="Robinson-Rechavi M."/>
            <person name="Echchiki A."/>
            <person name="Begum T."/>
            <person name="Montfort J."/>
            <person name="Schartl M."/>
            <person name="Bobe J."/>
            <person name="Guiguen Y."/>
        </authorList>
    </citation>
    <scope>NUCLEOTIDE SEQUENCE [LARGE SCALE GENOMIC DNA]</scope>
    <source>
        <strain evidence="5">M_S1</strain>
        <tissue evidence="5">Blood</tissue>
    </source>
</reference>
<evidence type="ECO:0000256" key="2">
    <source>
        <dbReference type="ARBA" id="ARBA00022737"/>
    </source>
</evidence>
<evidence type="ECO:0008006" key="7">
    <source>
        <dbReference type="Google" id="ProtNLM"/>
    </source>
</evidence>
<dbReference type="PROSITE" id="PS51450">
    <property type="entry name" value="LRR"/>
    <property type="match status" value="1"/>
</dbReference>
<dbReference type="EMBL" id="JAAGNN010000019">
    <property type="protein sequence ID" value="KAF4076325.1"/>
    <property type="molecule type" value="Genomic_DNA"/>
</dbReference>
<dbReference type="Gene3D" id="3.80.10.10">
    <property type="entry name" value="Ribonuclease Inhibitor"/>
    <property type="match status" value="2"/>
</dbReference>
<evidence type="ECO:0000256" key="1">
    <source>
        <dbReference type="ARBA" id="ARBA00022614"/>
    </source>
</evidence>
<dbReference type="InterPro" id="IPR001611">
    <property type="entry name" value="Leu-rich_rpt"/>
</dbReference>
<evidence type="ECO:0000313" key="6">
    <source>
        <dbReference type="Proteomes" id="UP000593565"/>
    </source>
</evidence>
<keyword evidence="4" id="KW-1133">Transmembrane helix</keyword>
<feature type="non-terminal residue" evidence="5">
    <location>
        <position position="830"/>
    </location>
</feature>
<feature type="region of interest" description="Disordered" evidence="3">
    <location>
        <begin position="598"/>
        <end position="723"/>
    </location>
</feature>
<keyword evidence="4" id="KW-0472">Membrane</keyword>
<accession>A0A7J6A0C9</accession>
<feature type="compositionally biased region" description="Basic and acidic residues" evidence="3">
    <location>
        <begin position="674"/>
        <end position="699"/>
    </location>
</feature>
<dbReference type="GO" id="GO:0005886">
    <property type="term" value="C:plasma membrane"/>
    <property type="evidence" value="ECO:0007669"/>
    <property type="project" value="TreeGrafter"/>
</dbReference>
<dbReference type="PANTHER" id="PTHR24369">
    <property type="entry name" value="ANTIGEN BSP, PUTATIVE-RELATED"/>
    <property type="match status" value="1"/>
</dbReference>
<proteinExistence type="predicted"/>
<feature type="transmembrane region" description="Helical" evidence="4">
    <location>
        <begin position="296"/>
        <end position="318"/>
    </location>
</feature>
<protein>
    <recommendedName>
        <fullName evidence="7">Leucine-rich repeat-containing protein 53</fullName>
    </recommendedName>
</protein>
<keyword evidence="4" id="KW-0812">Transmembrane</keyword>
<dbReference type="InterPro" id="IPR050541">
    <property type="entry name" value="LRR_TM_domain-containing"/>
</dbReference>
<evidence type="ECO:0000256" key="4">
    <source>
        <dbReference type="SAM" id="Phobius"/>
    </source>
</evidence>